<protein>
    <submittedName>
        <fullName evidence="2">Helix-turn-helix transcriptional regulator</fullName>
    </submittedName>
</protein>
<dbReference type="Proteomes" id="UP000671879">
    <property type="component" value="Chromosome"/>
</dbReference>
<dbReference type="Gene3D" id="1.10.260.40">
    <property type="entry name" value="lambda repressor-like DNA-binding domains"/>
    <property type="match status" value="1"/>
</dbReference>
<dbReference type="GO" id="GO:0003677">
    <property type="term" value="F:DNA binding"/>
    <property type="evidence" value="ECO:0007669"/>
    <property type="project" value="InterPro"/>
</dbReference>
<evidence type="ECO:0000259" key="1">
    <source>
        <dbReference type="Pfam" id="PF13443"/>
    </source>
</evidence>
<dbReference type="EMBL" id="CP072943">
    <property type="protein sequence ID" value="QTX31816.1"/>
    <property type="molecule type" value="Genomic_DNA"/>
</dbReference>
<sequence>MPFSYKPLFKTLIDKDLSKEDLRRAIGAAPSTFTRINKGESVSLDLLDRICTRLDVPIEAVIRHEKENRTGEGEAP</sequence>
<name>A0A9Q7A6G4_9BACT</name>
<feature type="domain" description="HTH cro/C1-type" evidence="1">
    <location>
        <begin position="10"/>
        <end position="66"/>
    </location>
</feature>
<dbReference type="SUPFAM" id="SSF47413">
    <property type="entry name" value="lambda repressor-like DNA-binding domains"/>
    <property type="match status" value="1"/>
</dbReference>
<dbReference type="Pfam" id="PF13443">
    <property type="entry name" value="HTH_26"/>
    <property type="match status" value="1"/>
</dbReference>
<dbReference type="KEGG" id="aram:KAR29_10805"/>
<accession>A0A9Q7A6G4</accession>
<organism evidence="2 3">
    <name type="scientific">Aminithiophilus ramosus</name>
    <dbReference type="NCBI Taxonomy" id="3029084"/>
    <lineage>
        <taxon>Bacteria</taxon>
        <taxon>Thermotogati</taxon>
        <taxon>Synergistota</taxon>
        <taxon>Synergistia</taxon>
        <taxon>Synergistales</taxon>
        <taxon>Aminithiophilaceae</taxon>
        <taxon>Aminithiophilus</taxon>
    </lineage>
</organism>
<dbReference type="InterPro" id="IPR010982">
    <property type="entry name" value="Lambda_DNA-bd_dom_sf"/>
</dbReference>
<gene>
    <name evidence="2" type="ORF">KAR29_10805</name>
</gene>
<keyword evidence="3" id="KW-1185">Reference proteome</keyword>
<evidence type="ECO:0000313" key="2">
    <source>
        <dbReference type="EMBL" id="QTX31816.1"/>
    </source>
</evidence>
<evidence type="ECO:0000313" key="3">
    <source>
        <dbReference type="Proteomes" id="UP000671879"/>
    </source>
</evidence>
<proteinExistence type="predicted"/>
<dbReference type="RefSeq" id="WP_274373004.1">
    <property type="nucleotide sequence ID" value="NZ_CP072943.1"/>
</dbReference>
<dbReference type="AlphaFoldDB" id="A0A9Q7A6G4"/>
<dbReference type="InterPro" id="IPR001387">
    <property type="entry name" value="Cro/C1-type_HTH"/>
</dbReference>
<reference evidence="3" key="1">
    <citation type="submission" date="2021-04" db="EMBL/GenBank/DDBJ databases">
        <title>A novel Synergistetes isolate from a pyrite-forming mixed culture.</title>
        <authorList>
            <person name="Bunk B."/>
            <person name="Sproer C."/>
            <person name="Spring S."/>
            <person name="Pester M."/>
        </authorList>
    </citation>
    <scope>NUCLEOTIDE SEQUENCE [LARGE SCALE GENOMIC DNA]</scope>
    <source>
        <strain evidence="3">J.5.4.2-T.3.5.2</strain>
    </source>
</reference>